<protein>
    <recommendedName>
        <fullName evidence="2">Autophagy-related protein 101</fullName>
    </recommendedName>
</protein>
<evidence type="ECO:0000313" key="5">
    <source>
        <dbReference type="EMBL" id="PHJ25417.1"/>
    </source>
</evidence>
<dbReference type="GO" id="GO:1990316">
    <property type="term" value="C:Atg1/ULK1 kinase complex"/>
    <property type="evidence" value="ECO:0007669"/>
    <property type="project" value="TreeGrafter"/>
</dbReference>
<evidence type="ECO:0000256" key="2">
    <source>
        <dbReference type="ARBA" id="ARBA00018874"/>
    </source>
</evidence>
<dbReference type="InterPro" id="IPR012445">
    <property type="entry name" value="ATG101"/>
</dbReference>
<feature type="region of interest" description="Disordered" evidence="4">
    <location>
        <begin position="180"/>
        <end position="201"/>
    </location>
</feature>
<evidence type="ECO:0000256" key="3">
    <source>
        <dbReference type="ARBA" id="ARBA00023006"/>
    </source>
</evidence>
<feature type="compositionally biased region" description="Basic and acidic residues" evidence="4">
    <location>
        <begin position="402"/>
        <end position="412"/>
    </location>
</feature>
<accession>A0A2C6LB90</accession>
<gene>
    <name evidence="5" type="ORF">CSUI_000729</name>
</gene>
<sequence>MQSNCVEIVLPLLSLPLAYVKCSLRCILHTLLFCRQKGAATFLPHARLGEWTSSHSLVPPGLCTAEPVMAEPLSVAYFPCTEEQTQCHVETKVLAFAKMLERGPCSSAHLSLSFYHVRSREKVWGLFKPPDEKVFFERWVISVQLIQPYGSGCPSSTSAGFAPSLPAVNRRQLETRRRDWLSRDVSAEQGTRSLEGRRPGDAAVCVPSPDLPYGDMHVQRLKTRSVANEQKLQPFTVSSRVKSDADLLACRVHQPRHLARSRAEPVSSGEGGMRMQPARPQLELIRDISTYRGLPPTSRLVLESEALVASVQSAGAAVTTVDSRHRSKNFQAAREKALCAGDWENTDVSRGSNAGMSRFNAGESERSLSPARDVCRGSSPDRVLQGKAAGRHDRSSYAGRVRQSDTHQERGDATVSLLEYSPRGLPGTAVDWRSLSSGPPVSRGGSRQSVLVARQGSSGQRMGSRERRYSDPASEESGKIEGDVRICRRKKLHRDLNLHERAAHAQTRNPASANRSHPPEDRVDREGSPTRREDRSACDKREASGDDQERPSASSWLLQEERAAQRRVEHAVRLAMLKVIQLSAERQWHLPPPSPGNPMDSCMYR</sequence>
<dbReference type="RefSeq" id="XP_067927064.1">
    <property type="nucleotide sequence ID" value="XM_068060960.1"/>
</dbReference>
<organism evidence="5 6">
    <name type="scientific">Cystoisospora suis</name>
    <dbReference type="NCBI Taxonomy" id="483139"/>
    <lineage>
        <taxon>Eukaryota</taxon>
        <taxon>Sar</taxon>
        <taxon>Alveolata</taxon>
        <taxon>Apicomplexa</taxon>
        <taxon>Conoidasida</taxon>
        <taxon>Coccidia</taxon>
        <taxon>Eucoccidiorida</taxon>
        <taxon>Eimeriorina</taxon>
        <taxon>Sarcocystidae</taxon>
        <taxon>Cystoisospora</taxon>
    </lineage>
</organism>
<feature type="region of interest" description="Disordered" evidence="4">
    <location>
        <begin position="349"/>
        <end position="412"/>
    </location>
</feature>
<dbReference type="VEuPathDB" id="ToxoDB:CSUI_000729"/>
<dbReference type="GeneID" id="94424171"/>
<evidence type="ECO:0000313" key="6">
    <source>
        <dbReference type="Proteomes" id="UP000221165"/>
    </source>
</evidence>
<evidence type="ECO:0000256" key="1">
    <source>
        <dbReference type="ARBA" id="ARBA00007130"/>
    </source>
</evidence>
<reference evidence="5 6" key="1">
    <citation type="journal article" date="2017" name="Int. J. Parasitol.">
        <title>The genome of the protozoan parasite Cystoisospora suis and a reverse vaccinology approach to identify vaccine candidates.</title>
        <authorList>
            <person name="Palmieri N."/>
            <person name="Shrestha A."/>
            <person name="Ruttkowski B."/>
            <person name="Beck T."/>
            <person name="Vogl C."/>
            <person name="Tomley F."/>
            <person name="Blake D.P."/>
            <person name="Joachim A."/>
        </authorList>
    </citation>
    <scope>NUCLEOTIDE SEQUENCE [LARGE SCALE GENOMIC DNA]</scope>
    <source>
        <strain evidence="5 6">Wien I</strain>
    </source>
</reference>
<feature type="compositionally biased region" description="Low complexity" evidence="4">
    <location>
        <begin position="433"/>
        <end position="449"/>
    </location>
</feature>
<dbReference type="GO" id="GO:0000045">
    <property type="term" value="P:autophagosome assembly"/>
    <property type="evidence" value="ECO:0007669"/>
    <property type="project" value="TreeGrafter"/>
</dbReference>
<dbReference type="OrthoDB" id="329455at2759"/>
<dbReference type="PANTHER" id="PTHR13292:SF0">
    <property type="entry name" value="AUTOPHAGY-RELATED PROTEIN 101"/>
    <property type="match status" value="1"/>
</dbReference>
<dbReference type="Proteomes" id="UP000221165">
    <property type="component" value="Unassembled WGS sequence"/>
</dbReference>
<dbReference type="GO" id="GO:0000407">
    <property type="term" value="C:phagophore assembly site"/>
    <property type="evidence" value="ECO:0007669"/>
    <property type="project" value="TreeGrafter"/>
</dbReference>
<name>A0A2C6LB90_9APIC</name>
<comment type="caution">
    <text evidence="5">The sequence shown here is derived from an EMBL/GenBank/DDBJ whole genome shotgun (WGS) entry which is preliminary data.</text>
</comment>
<proteinExistence type="inferred from homology"/>
<feature type="region of interest" description="Disordered" evidence="4">
    <location>
        <begin position="500"/>
        <end position="556"/>
    </location>
</feature>
<dbReference type="GO" id="GO:0019901">
    <property type="term" value="F:protein kinase binding"/>
    <property type="evidence" value="ECO:0007669"/>
    <property type="project" value="TreeGrafter"/>
</dbReference>
<feature type="compositionally biased region" description="Basic and acidic residues" evidence="4">
    <location>
        <begin position="463"/>
        <end position="482"/>
    </location>
</feature>
<dbReference type="PANTHER" id="PTHR13292">
    <property type="entry name" value="AUTOPHAGY-RELATED PROTEIN 101"/>
    <property type="match status" value="1"/>
</dbReference>
<feature type="region of interest" description="Disordered" evidence="4">
    <location>
        <begin position="430"/>
        <end position="482"/>
    </location>
</feature>
<dbReference type="Pfam" id="PF07855">
    <property type="entry name" value="ATG101"/>
    <property type="match status" value="1"/>
</dbReference>
<comment type="similarity">
    <text evidence="1">Belongs to the ATG101 family.</text>
</comment>
<feature type="compositionally biased region" description="Polar residues" evidence="4">
    <location>
        <begin position="506"/>
        <end position="515"/>
    </location>
</feature>
<dbReference type="AlphaFoldDB" id="A0A2C6LB90"/>
<dbReference type="EMBL" id="MIGC01000284">
    <property type="protein sequence ID" value="PHJ25417.1"/>
    <property type="molecule type" value="Genomic_DNA"/>
</dbReference>
<keyword evidence="3" id="KW-0072">Autophagy</keyword>
<feature type="compositionally biased region" description="Basic and acidic residues" evidence="4">
    <location>
        <begin position="517"/>
        <end position="550"/>
    </location>
</feature>
<keyword evidence="6" id="KW-1185">Reference proteome</keyword>
<evidence type="ECO:0000256" key="4">
    <source>
        <dbReference type="SAM" id="MobiDB-lite"/>
    </source>
</evidence>